<feature type="signal peptide" evidence="1">
    <location>
        <begin position="1"/>
        <end position="28"/>
    </location>
</feature>
<gene>
    <name evidence="3" type="ORF">FCS21_00495</name>
</gene>
<dbReference type="Pfam" id="PF00149">
    <property type="entry name" value="Metallophos"/>
    <property type="match status" value="1"/>
</dbReference>
<dbReference type="InterPro" id="IPR029052">
    <property type="entry name" value="Metallo-depent_PP-like"/>
</dbReference>
<dbReference type="RefSeq" id="WP_138620036.1">
    <property type="nucleotide sequence ID" value="NZ_SZVP01000001.1"/>
</dbReference>
<evidence type="ECO:0000259" key="2">
    <source>
        <dbReference type="Pfam" id="PF00149"/>
    </source>
</evidence>
<dbReference type="OrthoDB" id="7550081at2"/>
<dbReference type="SUPFAM" id="SSF56300">
    <property type="entry name" value="Metallo-dependent phosphatases"/>
    <property type="match status" value="1"/>
</dbReference>
<name>A0A8H2JPH4_9GAMM</name>
<dbReference type="GO" id="GO:0016787">
    <property type="term" value="F:hydrolase activity"/>
    <property type="evidence" value="ECO:0007669"/>
    <property type="project" value="InterPro"/>
</dbReference>
<accession>A0A8H2JPH4</accession>
<evidence type="ECO:0000313" key="3">
    <source>
        <dbReference type="EMBL" id="TMM47500.1"/>
    </source>
</evidence>
<dbReference type="PANTHER" id="PTHR46546">
    <property type="entry name" value="SHEWANELLA-LIKE PROTEIN PHOSPHATASE 1"/>
    <property type="match status" value="1"/>
</dbReference>
<feature type="chain" id="PRO_5034653124" evidence="1">
    <location>
        <begin position="29"/>
        <end position="389"/>
    </location>
</feature>
<keyword evidence="1" id="KW-0732">Signal</keyword>
<dbReference type="InterPro" id="IPR004843">
    <property type="entry name" value="Calcineurin-like_PHP"/>
</dbReference>
<dbReference type="Proteomes" id="UP000307702">
    <property type="component" value="Unassembled WGS sequence"/>
</dbReference>
<protein>
    <submittedName>
        <fullName evidence="3">Metallophosphoesterase</fullName>
    </submittedName>
</protein>
<evidence type="ECO:0000313" key="4">
    <source>
        <dbReference type="Proteomes" id="UP000307702"/>
    </source>
</evidence>
<reference evidence="3 4" key="1">
    <citation type="submission" date="2019-05" db="EMBL/GenBank/DDBJ databases">
        <title>Colwellia ponticola sp. nov., isolated from seawater.</title>
        <authorList>
            <person name="Yoon J.-H."/>
        </authorList>
    </citation>
    <scope>NUCLEOTIDE SEQUENCE [LARGE SCALE GENOMIC DNA]</scope>
    <source>
        <strain evidence="3 4">OISW-25</strain>
    </source>
</reference>
<dbReference type="EMBL" id="SZVP01000001">
    <property type="protein sequence ID" value="TMM47500.1"/>
    <property type="molecule type" value="Genomic_DNA"/>
</dbReference>
<keyword evidence="4" id="KW-1185">Reference proteome</keyword>
<sequence length="389" mass="43928">MFHSSFFVFRNTALILMLLLTSSVSTFAFSMPAEKAKVEALTIISTPVIKPTLAPVNDGPYVFVNQQQQLESYWLCQGDVVTSVTETVNFPLSISACNMPAQIHALTSIENKVLEFSGDYPVAALSDFHGQYDVMIELLTNNNIIDENKNWAFGKGHFVITGDIFDRGDKVTEILWFLYDLEQQAQQAGGGIHLTLGNHEVMVLNGDLRYLHPKYIKTAQRLNKPFEQLFSQNSILGNWLRSKPVLVKVNNMLFAHGGFHPSLATEKRSLLDINTVFKDSLIKAELEQPREGWAKFLHKSNGPIWYRGYFAQDKGATSAEIDMLLKHFDVKHIIVGHTSQKQIETRYQGRVIAIDSSIKRGKYGEILFIEKGKKWRGSLSGKVLPLYDE</sequence>
<feature type="domain" description="Calcineurin-like phosphoesterase" evidence="2">
    <location>
        <begin position="121"/>
        <end position="338"/>
    </location>
</feature>
<dbReference type="AlphaFoldDB" id="A0A8H2JPH4"/>
<proteinExistence type="predicted"/>
<evidence type="ECO:0000256" key="1">
    <source>
        <dbReference type="SAM" id="SignalP"/>
    </source>
</evidence>
<organism evidence="3 4">
    <name type="scientific">Colwellia ponticola</name>
    <dbReference type="NCBI Taxonomy" id="2304625"/>
    <lineage>
        <taxon>Bacteria</taxon>
        <taxon>Pseudomonadati</taxon>
        <taxon>Pseudomonadota</taxon>
        <taxon>Gammaproteobacteria</taxon>
        <taxon>Alteromonadales</taxon>
        <taxon>Colwelliaceae</taxon>
        <taxon>Colwellia</taxon>
    </lineage>
</organism>
<dbReference type="Gene3D" id="3.60.21.10">
    <property type="match status" value="1"/>
</dbReference>
<comment type="caution">
    <text evidence="3">The sequence shown here is derived from an EMBL/GenBank/DDBJ whole genome shotgun (WGS) entry which is preliminary data.</text>
</comment>
<dbReference type="PANTHER" id="PTHR46546:SF4">
    <property type="entry name" value="SHEWANELLA-LIKE PROTEIN PHOSPHATASE 1"/>
    <property type="match status" value="1"/>
</dbReference>